<sequence>MFSVNVLLWIIYLFQAFRNFRMIIREKLWDQVHGGILLTCVTTQSIVIAGSSLFGSAFPSLGSVLLISLGIRFFMLSALC</sequence>
<keyword evidence="1" id="KW-0812">Transmembrane</keyword>
<dbReference type="Proteomes" id="UP000593802">
    <property type="component" value="Chromosome"/>
</dbReference>
<name>A0A7I8DE70_9BACL</name>
<dbReference type="KEGG" id="eff:skT53_22340"/>
<gene>
    <name evidence="2" type="ORF">skT53_22340</name>
</gene>
<evidence type="ECO:0000313" key="3">
    <source>
        <dbReference type="Proteomes" id="UP000593802"/>
    </source>
</evidence>
<feature type="transmembrane region" description="Helical" evidence="1">
    <location>
        <begin position="6"/>
        <end position="24"/>
    </location>
</feature>
<protein>
    <submittedName>
        <fullName evidence="2">Uncharacterized protein</fullName>
    </submittedName>
</protein>
<proteinExistence type="predicted"/>
<keyword evidence="1" id="KW-1133">Transmembrane helix</keyword>
<evidence type="ECO:0000313" key="2">
    <source>
        <dbReference type="EMBL" id="BCJ87249.1"/>
    </source>
</evidence>
<organism evidence="2 3">
    <name type="scientific">Effusibacillus dendaii</name>
    <dbReference type="NCBI Taxonomy" id="2743772"/>
    <lineage>
        <taxon>Bacteria</taxon>
        <taxon>Bacillati</taxon>
        <taxon>Bacillota</taxon>
        <taxon>Bacilli</taxon>
        <taxon>Bacillales</taxon>
        <taxon>Alicyclobacillaceae</taxon>
        <taxon>Effusibacillus</taxon>
    </lineage>
</organism>
<dbReference type="EMBL" id="AP023366">
    <property type="protein sequence ID" value="BCJ87249.1"/>
    <property type="molecule type" value="Genomic_DNA"/>
</dbReference>
<dbReference type="AlphaFoldDB" id="A0A7I8DE70"/>
<reference evidence="2 3" key="1">
    <citation type="submission" date="2020-08" db="EMBL/GenBank/DDBJ databases">
        <title>Complete Genome Sequence of Effusibacillus dendaii Strain skT53, Isolated from Farmland soil.</title>
        <authorList>
            <person name="Konishi T."/>
            <person name="Kawasaki H."/>
        </authorList>
    </citation>
    <scope>NUCLEOTIDE SEQUENCE [LARGE SCALE GENOMIC DNA]</scope>
    <source>
        <strain evidence="3">skT53</strain>
    </source>
</reference>
<keyword evidence="1" id="KW-0472">Membrane</keyword>
<keyword evidence="3" id="KW-1185">Reference proteome</keyword>
<feature type="transmembrane region" description="Helical" evidence="1">
    <location>
        <begin position="60"/>
        <end position="79"/>
    </location>
</feature>
<accession>A0A7I8DE70</accession>
<evidence type="ECO:0000256" key="1">
    <source>
        <dbReference type="SAM" id="Phobius"/>
    </source>
</evidence>